<evidence type="ECO:0000256" key="1">
    <source>
        <dbReference type="ARBA" id="ARBA00002324"/>
    </source>
</evidence>
<sequence length="200" mass="22736">MTVDLLTPFTKVEIKREMTIHKNGIGLFWGAFNPVHVAHLIIADQVRQQLHLENVQFLPEKGTDQVVEMLKLATEGKENLIVEESRSSGVACGIFETVETFKKKFPDTDLYFIIGGDMVNSLSRWPQIDELMKLVTFVAVQRPKYRAGTSYPILWVDCPQMDISSTQIREQIAKGIVPNFLLAPRVLAYIKKEGLYLKNV</sequence>
<evidence type="ECO:0000256" key="4">
    <source>
        <dbReference type="ARBA" id="ARBA00022679"/>
    </source>
</evidence>
<dbReference type="AlphaFoldDB" id="A0A841CAG5"/>
<dbReference type="CDD" id="cd02165">
    <property type="entry name" value="NMNAT"/>
    <property type="match status" value="1"/>
</dbReference>
<comment type="caution">
    <text evidence="12">The sequence shown here is derived from an EMBL/GenBank/DDBJ whole genome shotgun (WGS) entry which is preliminary data.</text>
</comment>
<dbReference type="EC" id="2.7.7.18" evidence="10"/>
<keyword evidence="13" id="KW-1185">Reference proteome</keyword>
<gene>
    <name evidence="10" type="primary">nadD</name>
    <name evidence="12" type="ORF">HNQ37_001463</name>
</gene>
<keyword evidence="8 10" id="KW-0520">NAD</keyword>
<evidence type="ECO:0000256" key="10">
    <source>
        <dbReference type="HAMAP-Rule" id="MF_00244"/>
    </source>
</evidence>
<dbReference type="HAMAP" id="MF_00244">
    <property type="entry name" value="NaMN_adenylyltr"/>
    <property type="match status" value="1"/>
</dbReference>
<dbReference type="SUPFAM" id="SSF52374">
    <property type="entry name" value="Nucleotidylyl transferase"/>
    <property type="match status" value="1"/>
</dbReference>
<dbReference type="Gene3D" id="3.40.50.620">
    <property type="entry name" value="HUPs"/>
    <property type="match status" value="1"/>
</dbReference>
<dbReference type="NCBIfam" id="TIGR00482">
    <property type="entry name" value="nicotinate (nicotinamide) nucleotide adenylyltransferase"/>
    <property type="match status" value="1"/>
</dbReference>
<evidence type="ECO:0000313" key="13">
    <source>
        <dbReference type="Proteomes" id="UP000562464"/>
    </source>
</evidence>
<keyword evidence="3 10" id="KW-0662">Pyridine nucleotide biosynthesis</keyword>
<protein>
    <recommendedName>
        <fullName evidence="10">Probable nicotinate-nucleotide adenylyltransferase</fullName>
        <ecNumber evidence="10">2.7.7.18</ecNumber>
    </recommendedName>
    <alternativeName>
        <fullName evidence="10">Deamido-NAD(+) diphosphorylase</fullName>
    </alternativeName>
    <alternativeName>
        <fullName evidence="10">Deamido-NAD(+) pyrophosphorylase</fullName>
    </alternativeName>
    <alternativeName>
        <fullName evidence="10">Nicotinate mononucleotide adenylyltransferase</fullName>
        <shortName evidence="10">NaMN adenylyltransferase</shortName>
    </alternativeName>
</protein>
<evidence type="ECO:0000256" key="2">
    <source>
        <dbReference type="ARBA" id="ARBA00005019"/>
    </source>
</evidence>
<dbReference type="UniPathway" id="UPA00253">
    <property type="reaction ID" value="UER00332"/>
</dbReference>
<comment type="function">
    <text evidence="1 10">Catalyzes the reversible adenylation of nicotinate mononucleotide (NaMN) to nicotinic acid adenine dinucleotide (NaAD).</text>
</comment>
<evidence type="ECO:0000256" key="3">
    <source>
        <dbReference type="ARBA" id="ARBA00022642"/>
    </source>
</evidence>
<keyword evidence="6 10" id="KW-0547">Nucleotide-binding</keyword>
<evidence type="ECO:0000313" key="12">
    <source>
        <dbReference type="EMBL" id="MBB5888562.1"/>
    </source>
</evidence>
<dbReference type="PANTHER" id="PTHR39321:SF3">
    <property type="entry name" value="PHOSPHOPANTETHEINE ADENYLYLTRANSFERASE"/>
    <property type="match status" value="1"/>
</dbReference>
<evidence type="ECO:0000256" key="6">
    <source>
        <dbReference type="ARBA" id="ARBA00022741"/>
    </source>
</evidence>
<accession>A0A841CAG5</accession>
<name>A0A841CAG5_9LACT</name>
<comment type="similarity">
    <text evidence="10">Belongs to the NadD family.</text>
</comment>
<reference evidence="12 13" key="1">
    <citation type="submission" date="2020-08" db="EMBL/GenBank/DDBJ databases">
        <title>Genomic Encyclopedia of Type Strains, Phase IV (KMG-IV): sequencing the most valuable type-strain genomes for metagenomic binning, comparative biology and taxonomic classification.</title>
        <authorList>
            <person name="Goeker M."/>
        </authorList>
    </citation>
    <scope>NUCLEOTIDE SEQUENCE [LARGE SCALE GENOMIC DNA]</scope>
    <source>
        <strain evidence="12 13">DSM 14925</strain>
    </source>
</reference>
<dbReference type="GO" id="GO:0004515">
    <property type="term" value="F:nicotinate-nucleotide adenylyltransferase activity"/>
    <property type="evidence" value="ECO:0007669"/>
    <property type="project" value="UniProtKB-UniRule"/>
</dbReference>
<organism evidence="12 13">
    <name type="scientific">Lactovum miscens</name>
    <dbReference type="NCBI Taxonomy" id="190387"/>
    <lineage>
        <taxon>Bacteria</taxon>
        <taxon>Bacillati</taxon>
        <taxon>Bacillota</taxon>
        <taxon>Bacilli</taxon>
        <taxon>Lactobacillales</taxon>
        <taxon>Streptococcaceae</taxon>
        <taxon>Lactovum</taxon>
    </lineage>
</organism>
<dbReference type="InterPro" id="IPR014729">
    <property type="entry name" value="Rossmann-like_a/b/a_fold"/>
</dbReference>
<feature type="domain" description="Cytidyltransferase-like" evidence="11">
    <location>
        <begin position="27"/>
        <end position="170"/>
    </location>
</feature>
<comment type="catalytic activity">
    <reaction evidence="9 10">
        <text>nicotinate beta-D-ribonucleotide + ATP + H(+) = deamido-NAD(+) + diphosphate</text>
        <dbReference type="Rhea" id="RHEA:22860"/>
        <dbReference type="ChEBI" id="CHEBI:15378"/>
        <dbReference type="ChEBI" id="CHEBI:30616"/>
        <dbReference type="ChEBI" id="CHEBI:33019"/>
        <dbReference type="ChEBI" id="CHEBI:57502"/>
        <dbReference type="ChEBI" id="CHEBI:58437"/>
        <dbReference type="EC" id="2.7.7.18"/>
    </reaction>
</comment>
<dbReference type="PANTHER" id="PTHR39321">
    <property type="entry name" value="NICOTINATE-NUCLEOTIDE ADENYLYLTRANSFERASE-RELATED"/>
    <property type="match status" value="1"/>
</dbReference>
<dbReference type="Proteomes" id="UP000562464">
    <property type="component" value="Unassembled WGS sequence"/>
</dbReference>
<keyword evidence="7 10" id="KW-0067">ATP-binding</keyword>
<keyword evidence="5 10" id="KW-0548">Nucleotidyltransferase</keyword>
<keyword evidence="4 10" id="KW-0808">Transferase</keyword>
<dbReference type="InterPro" id="IPR005248">
    <property type="entry name" value="NadD/NMNAT"/>
</dbReference>
<dbReference type="Pfam" id="PF01467">
    <property type="entry name" value="CTP_transf_like"/>
    <property type="match status" value="1"/>
</dbReference>
<comment type="pathway">
    <text evidence="2 10">Cofactor biosynthesis; NAD(+) biosynthesis; deamido-NAD(+) from nicotinate D-ribonucleotide: step 1/1.</text>
</comment>
<evidence type="ECO:0000256" key="5">
    <source>
        <dbReference type="ARBA" id="ARBA00022695"/>
    </source>
</evidence>
<dbReference type="EMBL" id="JACHHV010000030">
    <property type="protein sequence ID" value="MBB5888562.1"/>
    <property type="molecule type" value="Genomic_DNA"/>
</dbReference>
<evidence type="ECO:0000256" key="7">
    <source>
        <dbReference type="ARBA" id="ARBA00022840"/>
    </source>
</evidence>
<proteinExistence type="inferred from homology"/>
<evidence type="ECO:0000259" key="11">
    <source>
        <dbReference type="Pfam" id="PF01467"/>
    </source>
</evidence>
<dbReference type="InterPro" id="IPR004821">
    <property type="entry name" value="Cyt_trans-like"/>
</dbReference>
<evidence type="ECO:0000256" key="9">
    <source>
        <dbReference type="ARBA" id="ARBA00048721"/>
    </source>
</evidence>
<dbReference type="GO" id="GO:0005524">
    <property type="term" value="F:ATP binding"/>
    <property type="evidence" value="ECO:0007669"/>
    <property type="project" value="UniProtKB-KW"/>
</dbReference>
<dbReference type="GO" id="GO:0009435">
    <property type="term" value="P:NAD+ biosynthetic process"/>
    <property type="evidence" value="ECO:0007669"/>
    <property type="project" value="UniProtKB-UniRule"/>
</dbReference>
<dbReference type="RefSeq" id="WP_183540734.1">
    <property type="nucleotide sequence ID" value="NZ_DASWOY010000055.1"/>
</dbReference>
<evidence type="ECO:0000256" key="8">
    <source>
        <dbReference type="ARBA" id="ARBA00023027"/>
    </source>
</evidence>